<accession>A0A167W8L4</accession>
<dbReference type="InterPro" id="IPR036259">
    <property type="entry name" value="MFS_trans_sf"/>
</dbReference>
<dbReference type="PANTHER" id="PTHR43791:SF50">
    <property type="entry name" value="TRANSPORTER, PUTATIVE (AFU_ORTHOLOGUE AFUA_2G00840)-RELATED"/>
    <property type="match status" value="1"/>
</dbReference>
<dbReference type="FunFam" id="1.20.1250.20:FF:000188">
    <property type="entry name" value="MFS general substrate transporter"/>
    <property type="match status" value="1"/>
</dbReference>
<feature type="transmembrane region" description="Helical" evidence="6">
    <location>
        <begin position="204"/>
        <end position="223"/>
    </location>
</feature>
<dbReference type="OrthoDB" id="2985014at2759"/>
<dbReference type="GO" id="GO:0016020">
    <property type="term" value="C:membrane"/>
    <property type="evidence" value="ECO:0007669"/>
    <property type="project" value="UniProtKB-SubCell"/>
</dbReference>
<evidence type="ECO:0000256" key="5">
    <source>
        <dbReference type="ARBA" id="ARBA00023136"/>
    </source>
</evidence>
<evidence type="ECO:0000256" key="3">
    <source>
        <dbReference type="ARBA" id="ARBA00022692"/>
    </source>
</evidence>
<feature type="transmembrane region" description="Helical" evidence="6">
    <location>
        <begin position="334"/>
        <end position="354"/>
    </location>
</feature>
<evidence type="ECO:0000313" key="9">
    <source>
        <dbReference type="Proteomes" id="UP000076874"/>
    </source>
</evidence>
<dbReference type="Gene3D" id="1.20.1250.20">
    <property type="entry name" value="MFS general substrate transporter like domains"/>
    <property type="match status" value="2"/>
</dbReference>
<feature type="transmembrane region" description="Helical" evidence="6">
    <location>
        <begin position="140"/>
        <end position="161"/>
    </location>
</feature>
<dbReference type="SUPFAM" id="SSF103473">
    <property type="entry name" value="MFS general substrate transporter"/>
    <property type="match status" value="1"/>
</dbReference>
<feature type="transmembrane region" description="Helical" evidence="6">
    <location>
        <begin position="107"/>
        <end position="128"/>
    </location>
</feature>
<feature type="transmembrane region" description="Helical" evidence="6">
    <location>
        <begin position="81"/>
        <end position="101"/>
    </location>
</feature>
<feature type="transmembrane region" description="Helical" evidence="6">
    <location>
        <begin position="173"/>
        <end position="192"/>
    </location>
</feature>
<comment type="subcellular location">
    <subcellularLocation>
        <location evidence="1">Membrane</location>
        <topology evidence="1">Multi-pass membrane protein</topology>
    </subcellularLocation>
</comment>
<dbReference type="PANTHER" id="PTHR43791">
    <property type="entry name" value="PERMEASE-RELATED"/>
    <property type="match status" value="1"/>
</dbReference>
<keyword evidence="4 6" id="KW-1133">Transmembrane helix</keyword>
<keyword evidence="3 6" id="KW-0812">Transmembrane</keyword>
<dbReference type="EMBL" id="AZHD01000005">
    <property type="protein sequence ID" value="OAA63471.1"/>
    <property type="molecule type" value="Genomic_DNA"/>
</dbReference>
<sequence length="478" mass="52714">MSDYNSDKNVDSAQATELGDDVVPTAPLDGAAVRRLVRKTDLIVMPALVLSYYTNTLDRANLGNAKTDGFEKDLHIVGNQYNLILVAFYVTYAVMTVPWTIAAKRFSPAVVMPILIAAWGLCTMCSVASKNFRDFIACRILMGVFEAAFLPCAVYYCSLFYTRKELGFRTAVFYQMGVIASATSGLISWSVFQWHRSLKGWQYLFLIEGAITIGMAIFLGIVLPRSPATCRWFSEEEKALARARLRIDSQDEHIKLTGRDILKQFRHGPTWVFTAMSLFHGVGFTSSSNFLPVIIKRLTVDSVKANLYTIGPNLESSVALLTASYLSDRLGQRALFASGTLVVSLIGFVLLGTLDLVHHVGVGYFLTFLITFGVFTPGLLTPVWQSSNVPTTGGRAVALGMSYFGQNVAGIVSSLVFRTQDAPVYKPALVTAAVCQGCYIILALGLRQYYVRLNKKIDRGEIPHVEGMEGNPKYRYAI</sequence>
<proteinExistence type="predicted"/>
<evidence type="ECO:0000256" key="1">
    <source>
        <dbReference type="ARBA" id="ARBA00004141"/>
    </source>
</evidence>
<feature type="transmembrane region" description="Helical" evidence="6">
    <location>
        <begin position="271"/>
        <end position="295"/>
    </location>
</feature>
<feature type="domain" description="Major facilitator superfamily (MFS) profile" evidence="7">
    <location>
        <begin position="44"/>
        <end position="450"/>
    </location>
</feature>
<reference evidence="8 9" key="1">
    <citation type="journal article" date="2016" name="Genome Biol. Evol.">
        <title>Divergent and convergent evolution of fungal pathogenicity.</title>
        <authorList>
            <person name="Shang Y."/>
            <person name="Xiao G."/>
            <person name="Zheng P."/>
            <person name="Cen K."/>
            <person name="Zhan S."/>
            <person name="Wang C."/>
        </authorList>
    </citation>
    <scope>NUCLEOTIDE SEQUENCE [LARGE SCALE GENOMIC DNA]</scope>
    <source>
        <strain evidence="8 9">RCEF 264</strain>
    </source>
</reference>
<evidence type="ECO:0000256" key="4">
    <source>
        <dbReference type="ARBA" id="ARBA00022989"/>
    </source>
</evidence>
<evidence type="ECO:0000259" key="7">
    <source>
        <dbReference type="PROSITE" id="PS50850"/>
    </source>
</evidence>
<dbReference type="InterPro" id="IPR011701">
    <property type="entry name" value="MFS"/>
</dbReference>
<feature type="transmembrane region" description="Helical" evidence="6">
    <location>
        <begin position="396"/>
        <end position="416"/>
    </location>
</feature>
<feature type="transmembrane region" description="Helical" evidence="6">
    <location>
        <begin position="428"/>
        <end position="446"/>
    </location>
</feature>
<dbReference type="AlphaFoldDB" id="A0A167W8L4"/>
<gene>
    <name evidence="8" type="ORF">SPI_03634</name>
</gene>
<evidence type="ECO:0000256" key="6">
    <source>
        <dbReference type="SAM" id="Phobius"/>
    </source>
</evidence>
<dbReference type="Proteomes" id="UP000076874">
    <property type="component" value="Unassembled WGS sequence"/>
</dbReference>
<evidence type="ECO:0000256" key="2">
    <source>
        <dbReference type="ARBA" id="ARBA00022448"/>
    </source>
</evidence>
<dbReference type="Pfam" id="PF07690">
    <property type="entry name" value="MFS_1"/>
    <property type="match status" value="1"/>
</dbReference>
<protein>
    <submittedName>
        <fullName evidence="8">Major facilitator superfamily domain, general substrate transporter</fullName>
    </submittedName>
</protein>
<feature type="transmembrane region" description="Helical" evidence="6">
    <location>
        <begin position="360"/>
        <end position="384"/>
    </location>
</feature>
<keyword evidence="2" id="KW-0813">Transport</keyword>
<organism evidence="8 9">
    <name type="scientific">Niveomyces insectorum RCEF 264</name>
    <dbReference type="NCBI Taxonomy" id="1081102"/>
    <lineage>
        <taxon>Eukaryota</taxon>
        <taxon>Fungi</taxon>
        <taxon>Dikarya</taxon>
        <taxon>Ascomycota</taxon>
        <taxon>Pezizomycotina</taxon>
        <taxon>Sordariomycetes</taxon>
        <taxon>Hypocreomycetidae</taxon>
        <taxon>Hypocreales</taxon>
        <taxon>Cordycipitaceae</taxon>
        <taxon>Niveomyces</taxon>
    </lineage>
</organism>
<evidence type="ECO:0000313" key="8">
    <source>
        <dbReference type="EMBL" id="OAA63471.1"/>
    </source>
</evidence>
<comment type="caution">
    <text evidence="8">The sequence shown here is derived from an EMBL/GenBank/DDBJ whole genome shotgun (WGS) entry which is preliminary data.</text>
</comment>
<keyword evidence="9" id="KW-1185">Reference proteome</keyword>
<dbReference type="PROSITE" id="PS50850">
    <property type="entry name" value="MFS"/>
    <property type="match status" value="1"/>
</dbReference>
<keyword evidence="5 6" id="KW-0472">Membrane</keyword>
<name>A0A167W8L4_9HYPO</name>
<dbReference type="InterPro" id="IPR020846">
    <property type="entry name" value="MFS_dom"/>
</dbReference>
<dbReference type="GO" id="GO:0022857">
    <property type="term" value="F:transmembrane transporter activity"/>
    <property type="evidence" value="ECO:0007669"/>
    <property type="project" value="InterPro"/>
</dbReference>